<protein>
    <submittedName>
        <fullName evidence="2">Uncharacterized protein</fullName>
    </submittedName>
</protein>
<gene>
    <name evidence="2" type="ORF">NJ959_25610</name>
</gene>
<keyword evidence="3" id="KW-1185">Reference proteome</keyword>
<evidence type="ECO:0000313" key="2">
    <source>
        <dbReference type="EMBL" id="MCP2731813.1"/>
    </source>
</evidence>
<comment type="caution">
    <text evidence="2">The sequence shown here is derived from an EMBL/GenBank/DDBJ whole genome shotgun (WGS) entry which is preliminary data.</text>
</comment>
<name>A0AAE3GXR5_9CYAN</name>
<proteinExistence type="predicted"/>
<reference evidence="2" key="1">
    <citation type="submission" date="2022-06" db="EMBL/GenBank/DDBJ databases">
        <title>New cyanobacteria of genus Symplocastrum in benthos of Lake Baikal.</title>
        <authorList>
            <person name="Sorokovikova E."/>
            <person name="Tikhonova I."/>
            <person name="Krasnopeev A."/>
            <person name="Evseev P."/>
            <person name="Gladkikh A."/>
            <person name="Belykh O."/>
        </authorList>
    </citation>
    <scope>NUCLEOTIDE SEQUENCE</scope>
    <source>
        <strain evidence="2">BBK-W-15</strain>
    </source>
</reference>
<dbReference type="Proteomes" id="UP001204953">
    <property type="component" value="Unassembled WGS sequence"/>
</dbReference>
<dbReference type="AlphaFoldDB" id="A0AAE3GXR5"/>
<feature type="coiled-coil region" evidence="1">
    <location>
        <begin position="237"/>
        <end position="299"/>
    </location>
</feature>
<organism evidence="2 3">
    <name type="scientific">Limnofasciculus baicalensis BBK-W-15</name>
    <dbReference type="NCBI Taxonomy" id="2699891"/>
    <lineage>
        <taxon>Bacteria</taxon>
        <taxon>Bacillati</taxon>
        <taxon>Cyanobacteriota</taxon>
        <taxon>Cyanophyceae</taxon>
        <taxon>Coleofasciculales</taxon>
        <taxon>Coleofasciculaceae</taxon>
        <taxon>Limnofasciculus</taxon>
        <taxon>Limnofasciculus baicalensis</taxon>
    </lineage>
</organism>
<sequence>MKTKRSKKHPFRLHKFWIILLVAVLGLIALHQDFSRHLRKLEFSSTSTKISDYLLDISNEWIGVSPPSAEIERLAIATTMTPNAEQIFYQQNPTIEPKETFFQVCQKVRKMNDTLVLFGCYSSNSKSGKIAIQSVTDTRFQGLMEVTAAHEMLHAAYSRLSLSERNSLTPRLKQAALRITNERLSRVLKQYEEKDSALFINELHSYIGTELDDLGDPELEQYYQRYFRDRNQVVMLAQKSQETVRKLDETAKQLKSEINALEASLTQTQQTLKERDRNLESQKQNLDKLRSDLISFKEQTEQSYREGNASPGLGYQFEQMQFNYNEKVREFNEQLRQHQDNVAVFKEQFENYQQKVNAYNEITHQERELFAEFKATSLDSTSNPSGNQKKEEVPQVIEDLEKLEKIMDGLKK</sequence>
<accession>A0AAE3GXR5</accession>
<feature type="coiled-coil region" evidence="1">
    <location>
        <begin position="328"/>
        <end position="355"/>
    </location>
</feature>
<evidence type="ECO:0000256" key="1">
    <source>
        <dbReference type="SAM" id="Coils"/>
    </source>
</evidence>
<keyword evidence="1" id="KW-0175">Coiled coil</keyword>
<evidence type="ECO:0000313" key="3">
    <source>
        <dbReference type="Proteomes" id="UP001204953"/>
    </source>
</evidence>
<dbReference type="EMBL" id="JAMZMM010000404">
    <property type="protein sequence ID" value="MCP2731813.1"/>
    <property type="molecule type" value="Genomic_DNA"/>
</dbReference>
<dbReference type="RefSeq" id="WP_254014544.1">
    <property type="nucleotide sequence ID" value="NZ_JAMZMM010000404.1"/>
</dbReference>